<evidence type="ECO:0000313" key="8">
    <source>
        <dbReference type="EMBL" id="KAF4136476.1"/>
    </source>
</evidence>
<evidence type="ECO:0000313" key="7">
    <source>
        <dbReference type="EMBL" id="KAF4130835.1"/>
    </source>
</evidence>
<dbReference type="AlphaFoldDB" id="A0A833T4Y6"/>
<name>A0A833T4Y6_PHYIN</name>
<dbReference type="Pfam" id="PF16810">
    <property type="entry name" value="RXLR"/>
    <property type="match status" value="1"/>
</dbReference>
<evidence type="ECO:0000256" key="3">
    <source>
        <dbReference type="ARBA" id="ARBA00022525"/>
    </source>
</evidence>
<comment type="caution">
    <text evidence="6">The sequence shown here is derived from an EMBL/GenBank/DDBJ whole genome shotgun (WGS) entry which is preliminary data.</text>
</comment>
<dbReference type="InterPro" id="IPR031825">
    <property type="entry name" value="RXLR"/>
</dbReference>
<dbReference type="OMA" id="DRFIAWY"/>
<feature type="chain" id="PRO_5044948252" description="RxLR effector protein" evidence="5">
    <location>
        <begin position="22"/>
        <end position="153"/>
    </location>
</feature>
<comment type="domain">
    <text evidence="5">The RxLR-dEER motif acts to carry the protein into the host cell cytoplasm through binding to cell surface phosphatidylinositol-3-phosphate.</text>
</comment>
<dbReference type="EMBL" id="JAACNO010001938">
    <property type="protein sequence ID" value="KAF4136476.1"/>
    <property type="molecule type" value="Genomic_DNA"/>
</dbReference>
<keyword evidence="3 5" id="KW-0964">Secreted</keyword>
<protein>
    <recommendedName>
        <fullName evidence="5">RxLR effector protein</fullName>
    </recommendedName>
</protein>
<proteinExistence type="inferred from homology"/>
<dbReference type="EMBL" id="JAACNO010002787">
    <property type="protein sequence ID" value="KAF4130835.1"/>
    <property type="molecule type" value="Genomic_DNA"/>
</dbReference>
<dbReference type="EMBL" id="WSZM01000168">
    <property type="protein sequence ID" value="KAF4039630.1"/>
    <property type="molecule type" value="Genomic_DNA"/>
</dbReference>
<evidence type="ECO:0000313" key="10">
    <source>
        <dbReference type="Proteomes" id="UP000602510"/>
    </source>
</evidence>
<feature type="signal peptide" evidence="5">
    <location>
        <begin position="1"/>
        <end position="21"/>
    </location>
</feature>
<dbReference type="Proteomes" id="UP000704712">
    <property type="component" value="Unassembled WGS sequence"/>
</dbReference>
<organism evidence="6 10">
    <name type="scientific">Phytophthora infestans</name>
    <name type="common">Potato late blight agent</name>
    <name type="synonym">Botrytis infestans</name>
    <dbReference type="NCBI Taxonomy" id="4787"/>
    <lineage>
        <taxon>Eukaryota</taxon>
        <taxon>Sar</taxon>
        <taxon>Stramenopiles</taxon>
        <taxon>Oomycota</taxon>
        <taxon>Peronosporomycetes</taxon>
        <taxon>Peronosporales</taxon>
        <taxon>Peronosporaceae</taxon>
        <taxon>Phytophthora</taxon>
    </lineage>
</organism>
<evidence type="ECO:0000256" key="5">
    <source>
        <dbReference type="RuleBase" id="RU367124"/>
    </source>
</evidence>
<evidence type="ECO:0000256" key="2">
    <source>
        <dbReference type="ARBA" id="ARBA00010400"/>
    </source>
</evidence>
<dbReference type="EMBL" id="JAACNO010001104">
    <property type="protein sequence ID" value="KAF4143009.1"/>
    <property type="molecule type" value="Genomic_DNA"/>
</dbReference>
<comment type="subcellular location">
    <subcellularLocation>
        <location evidence="1 5">Secreted</location>
    </subcellularLocation>
</comment>
<keyword evidence="4 5" id="KW-0732">Signal</keyword>
<keyword evidence="10" id="KW-1185">Reference proteome</keyword>
<sequence>MRSLLLVILSTLVVLSATTGAISLNTRKLATVTDSKYVSTFPIRSLLAGHNVIKKRSLRSDDSNAIMEKLGNDAEERALTVSKLLDKLEKFIYGFRVGFSPKTQSPRKEEKLFSELVELGKTPKNIKSEKLDKKGIIADRFIAWYGKLMGWTR</sequence>
<evidence type="ECO:0000313" key="6">
    <source>
        <dbReference type="EMBL" id="KAF4039630.1"/>
    </source>
</evidence>
<evidence type="ECO:0000313" key="9">
    <source>
        <dbReference type="EMBL" id="KAF4143009.1"/>
    </source>
</evidence>
<evidence type="ECO:0000256" key="1">
    <source>
        <dbReference type="ARBA" id="ARBA00004613"/>
    </source>
</evidence>
<gene>
    <name evidence="6" type="ORF">GN244_ATG08154</name>
    <name evidence="9" type="ORF">GN958_ATG07799</name>
    <name evidence="8" type="ORF">GN958_ATG14335</name>
    <name evidence="7" type="ORF">GN958_ATG19964</name>
</gene>
<evidence type="ECO:0000256" key="4">
    <source>
        <dbReference type="ARBA" id="ARBA00022729"/>
    </source>
</evidence>
<dbReference type="Proteomes" id="UP000602510">
    <property type="component" value="Unassembled WGS sequence"/>
</dbReference>
<reference evidence="6" key="1">
    <citation type="submission" date="2020-04" db="EMBL/GenBank/DDBJ databases">
        <title>Hybrid Assembly of Korean Phytophthora infestans isolates.</title>
        <authorList>
            <person name="Prokchorchik M."/>
            <person name="Lee Y."/>
            <person name="Seo J."/>
            <person name="Cho J.-H."/>
            <person name="Park Y.-E."/>
            <person name="Jang D.-C."/>
            <person name="Im J.-S."/>
            <person name="Choi J.-G."/>
            <person name="Park H.-J."/>
            <person name="Lee G.-B."/>
            <person name="Lee Y.-G."/>
            <person name="Hong S.-Y."/>
            <person name="Cho K."/>
            <person name="Sohn K.H."/>
        </authorList>
    </citation>
    <scope>NUCLEOTIDE SEQUENCE</scope>
    <source>
        <strain evidence="6">KR_1_A1</strain>
        <strain evidence="7">KR_2_A2</strain>
    </source>
</reference>
<comment type="similarity">
    <text evidence="2 5">Belongs to the RxLR effector family.</text>
</comment>
<accession>A0A833T4Y6</accession>
<comment type="function">
    <text evidence="5">Effector that suppresses plant defense responses during pathogen infection.</text>
</comment>